<dbReference type="PANTHER" id="PTHR15004">
    <property type="entry name" value="GLUTAMYL-TRNA(GLN) AMIDOTRANSFERASE SUBUNIT C, MITOCHONDRIAL"/>
    <property type="match status" value="1"/>
</dbReference>
<evidence type="ECO:0000256" key="1">
    <source>
        <dbReference type="HAMAP-Rule" id="MF_00122"/>
    </source>
</evidence>
<gene>
    <name evidence="1 2" type="primary">gatC</name>
    <name evidence="2" type="ORF">P2G67_03920</name>
</gene>
<dbReference type="EC" id="6.3.5.-" evidence="1"/>
<comment type="catalytic activity">
    <reaction evidence="1">
        <text>L-aspartyl-tRNA(Asn) + L-glutamine + ATP + H2O = L-asparaginyl-tRNA(Asn) + L-glutamate + ADP + phosphate + 2 H(+)</text>
        <dbReference type="Rhea" id="RHEA:14513"/>
        <dbReference type="Rhea" id="RHEA-COMP:9674"/>
        <dbReference type="Rhea" id="RHEA-COMP:9677"/>
        <dbReference type="ChEBI" id="CHEBI:15377"/>
        <dbReference type="ChEBI" id="CHEBI:15378"/>
        <dbReference type="ChEBI" id="CHEBI:29985"/>
        <dbReference type="ChEBI" id="CHEBI:30616"/>
        <dbReference type="ChEBI" id="CHEBI:43474"/>
        <dbReference type="ChEBI" id="CHEBI:58359"/>
        <dbReference type="ChEBI" id="CHEBI:78515"/>
        <dbReference type="ChEBI" id="CHEBI:78516"/>
        <dbReference type="ChEBI" id="CHEBI:456216"/>
    </reaction>
</comment>
<accession>A0ABT5YJJ7</accession>
<comment type="caution">
    <text evidence="2">The sequence shown here is derived from an EMBL/GenBank/DDBJ whole genome shotgun (WGS) entry which is preliminary data.</text>
</comment>
<reference evidence="2 3" key="1">
    <citation type="submission" date="2023-03" db="EMBL/GenBank/DDBJ databases">
        <title>Fodinicurvata sp. CAU 1616 isolated from sea sendiment.</title>
        <authorList>
            <person name="Kim W."/>
        </authorList>
    </citation>
    <scope>NUCLEOTIDE SEQUENCE [LARGE SCALE GENOMIC DNA]</scope>
    <source>
        <strain evidence="2 3">CAU 1616</strain>
    </source>
</reference>
<proteinExistence type="inferred from homology"/>
<dbReference type="PANTHER" id="PTHR15004:SF0">
    <property type="entry name" value="GLUTAMYL-TRNA(GLN) AMIDOTRANSFERASE SUBUNIT C, MITOCHONDRIAL"/>
    <property type="match status" value="1"/>
</dbReference>
<dbReference type="InterPro" id="IPR003837">
    <property type="entry name" value="GatC"/>
</dbReference>
<name>A0ABT5YJJ7_9PROT</name>
<comment type="catalytic activity">
    <reaction evidence="1">
        <text>L-glutamyl-tRNA(Gln) + L-glutamine + ATP + H2O = L-glutaminyl-tRNA(Gln) + L-glutamate + ADP + phosphate + H(+)</text>
        <dbReference type="Rhea" id="RHEA:17521"/>
        <dbReference type="Rhea" id="RHEA-COMP:9681"/>
        <dbReference type="Rhea" id="RHEA-COMP:9684"/>
        <dbReference type="ChEBI" id="CHEBI:15377"/>
        <dbReference type="ChEBI" id="CHEBI:15378"/>
        <dbReference type="ChEBI" id="CHEBI:29985"/>
        <dbReference type="ChEBI" id="CHEBI:30616"/>
        <dbReference type="ChEBI" id="CHEBI:43474"/>
        <dbReference type="ChEBI" id="CHEBI:58359"/>
        <dbReference type="ChEBI" id="CHEBI:78520"/>
        <dbReference type="ChEBI" id="CHEBI:78521"/>
        <dbReference type="ChEBI" id="CHEBI:456216"/>
    </reaction>
</comment>
<dbReference type="Gene3D" id="1.10.20.60">
    <property type="entry name" value="Glu-tRNAGln amidotransferase C subunit, N-terminal domain"/>
    <property type="match status" value="1"/>
</dbReference>
<comment type="subunit">
    <text evidence="1">Heterotrimer of A, B and C subunits.</text>
</comment>
<dbReference type="InterPro" id="IPR036113">
    <property type="entry name" value="Asp/Glu-ADT_sf_sub_c"/>
</dbReference>
<keyword evidence="1" id="KW-0547">Nucleotide-binding</keyword>
<comment type="function">
    <text evidence="1">Allows the formation of correctly charged Asn-tRNA(Asn) or Gln-tRNA(Gln) through the transamidation of misacylated Asp-tRNA(Asn) or Glu-tRNA(Gln) in organisms which lack either or both of asparaginyl-tRNA or glutaminyl-tRNA synthetases. The reaction takes place in the presence of glutamine and ATP through an activated phospho-Asp-tRNA(Asn) or phospho-Glu-tRNA(Gln).</text>
</comment>
<dbReference type="HAMAP" id="MF_00122">
    <property type="entry name" value="GatC"/>
    <property type="match status" value="1"/>
</dbReference>
<protein>
    <recommendedName>
        <fullName evidence="1">Aspartyl/glutamyl-tRNA(Asn/Gln) amidotransferase subunit C</fullName>
        <shortName evidence="1">Asp/Glu-ADT subunit C</shortName>
        <ecNumber evidence="1">6.3.5.-</ecNumber>
    </recommendedName>
</protein>
<dbReference type="SUPFAM" id="SSF141000">
    <property type="entry name" value="Glu-tRNAGln amidotransferase C subunit"/>
    <property type="match status" value="1"/>
</dbReference>
<evidence type="ECO:0000313" key="3">
    <source>
        <dbReference type="Proteomes" id="UP001215503"/>
    </source>
</evidence>
<dbReference type="RefSeq" id="WP_275820239.1">
    <property type="nucleotide sequence ID" value="NZ_JARHUD010000002.1"/>
</dbReference>
<sequence>MSVNLDTVRHIAKLARVRVEPAQAEALVGELNNILGWVEQLGELDTKDVPPMTSVVERGQPLREDRVTDGGDPEPVLRNAPDSAHGFFVVPKVVE</sequence>
<comment type="similarity">
    <text evidence="1">Belongs to the GatC family.</text>
</comment>
<keyword evidence="1" id="KW-0067">ATP-binding</keyword>
<dbReference type="Proteomes" id="UP001215503">
    <property type="component" value="Unassembled WGS sequence"/>
</dbReference>
<keyword evidence="1" id="KW-0648">Protein biosynthesis</keyword>
<evidence type="ECO:0000313" key="2">
    <source>
        <dbReference type="EMBL" id="MDF2095119.1"/>
    </source>
</evidence>
<dbReference type="NCBIfam" id="TIGR00135">
    <property type="entry name" value="gatC"/>
    <property type="match status" value="1"/>
</dbReference>
<organism evidence="2 3">
    <name type="scientific">Aquibaculum arenosum</name>
    <dbReference type="NCBI Taxonomy" id="3032591"/>
    <lineage>
        <taxon>Bacteria</taxon>
        <taxon>Pseudomonadati</taxon>
        <taxon>Pseudomonadota</taxon>
        <taxon>Alphaproteobacteria</taxon>
        <taxon>Rhodospirillales</taxon>
        <taxon>Rhodovibrionaceae</taxon>
        <taxon>Aquibaculum</taxon>
    </lineage>
</organism>
<keyword evidence="3" id="KW-1185">Reference proteome</keyword>
<keyword evidence="1" id="KW-0436">Ligase</keyword>
<dbReference type="EMBL" id="JARHUD010000002">
    <property type="protein sequence ID" value="MDF2095119.1"/>
    <property type="molecule type" value="Genomic_DNA"/>
</dbReference>
<dbReference type="Pfam" id="PF02686">
    <property type="entry name" value="GatC"/>
    <property type="match status" value="1"/>
</dbReference>